<sequence>MKLLQEKHGDIFETHLGSFRRIVLARADYVEKLMSPSTKTNYVLRSENMPELDELNISGKGILFNTDIPTWRFNRQFFSQV</sequence>
<accession>A0A9N9EHR1</accession>
<comment type="caution">
    <text evidence="1">The sequence shown here is derived from an EMBL/GenBank/DDBJ whole genome shotgun (WGS) entry which is preliminary data.</text>
</comment>
<dbReference type="Gene3D" id="1.10.630.10">
    <property type="entry name" value="Cytochrome P450"/>
    <property type="match status" value="1"/>
</dbReference>
<dbReference type="Proteomes" id="UP000789570">
    <property type="component" value="Unassembled WGS sequence"/>
</dbReference>
<evidence type="ECO:0000313" key="2">
    <source>
        <dbReference type="Proteomes" id="UP000789570"/>
    </source>
</evidence>
<dbReference type="SUPFAM" id="SSF48264">
    <property type="entry name" value="Cytochrome P450"/>
    <property type="match status" value="1"/>
</dbReference>
<dbReference type="InterPro" id="IPR001128">
    <property type="entry name" value="Cyt_P450"/>
</dbReference>
<keyword evidence="2" id="KW-1185">Reference proteome</keyword>
<dbReference type="GO" id="GO:0005506">
    <property type="term" value="F:iron ion binding"/>
    <property type="evidence" value="ECO:0007669"/>
    <property type="project" value="InterPro"/>
</dbReference>
<dbReference type="EMBL" id="CAJVPQ010005784">
    <property type="protein sequence ID" value="CAG8675600.1"/>
    <property type="molecule type" value="Genomic_DNA"/>
</dbReference>
<name>A0A9N9EHR1_9GLOM</name>
<gene>
    <name evidence="1" type="ORF">FCALED_LOCUS12234</name>
</gene>
<dbReference type="OrthoDB" id="2410436at2759"/>
<dbReference type="Pfam" id="PF00067">
    <property type="entry name" value="p450"/>
    <property type="match status" value="1"/>
</dbReference>
<reference evidence="1" key="1">
    <citation type="submission" date="2021-06" db="EMBL/GenBank/DDBJ databases">
        <authorList>
            <person name="Kallberg Y."/>
            <person name="Tangrot J."/>
            <person name="Rosling A."/>
        </authorList>
    </citation>
    <scope>NUCLEOTIDE SEQUENCE</scope>
    <source>
        <strain evidence="1">UK204</strain>
    </source>
</reference>
<organism evidence="1 2">
    <name type="scientific">Funneliformis caledonium</name>
    <dbReference type="NCBI Taxonomy" id="1117310"/>
    <lineage>
        <taxon>Eukaryota</taxon>
        <taxon>Fungi</taxon>
        <taxon>Fungi incertae sedis</taxon>
        <taxon>Mucoromycota</taxon>
        <taxon>Glomeromycotina</taxon>
        <taxon>Glomeromycetes</taxon>
        <taxon>Glomerales</taxon>
        <taxon>Glomeraceae</taxon>
        <taxon>Funneliformis</taxon>
    </lineage>
</organism>
<protein>
    <submittedName>
        <fullName evidence="1">17018_t:CDS:1</fullName>
    </submittedName>
</protein>
<feature type="non-terminal residue" evidence="1">
    <location>
        <position position="81"/>
    </location>
</feature>
<dbReference type="GO" id="GO:0004497">
    <property type="term" value="F:monooxygenase activity"/>
    <property type="evidence" value="ECO:0007669"/>
    <property type="project" value="InterPro"/>
</dbReference>
<dbReference type="GO" id="GO:0020037">
    <property type="term" value="F:heme binding"/>
    <property type="evidence" value="ECO:0007669"/>
    <property type="project" value="InterPro"/>
</dbReference>
<dbReference type="AlphaFoldDB" id="A0A9N9EHR1"/>
<evidence type="ECO:0000313" key="1">
    <source>
        <dbReference type="EMBL" id="CAG8675600.1"/>
    </source>
</evidence>
<proteinExistence type="predicted"/>
<dbReference type="InterPro" id="IPR036396">
    <property type="entry name" value="Cyt_P450_sf"/>
</dbReference>
<dbReference type="GO" id="GO:0016705">
    <property type="term" value="F:oxidoreductase activity, acting on paired donors, with incorporation or reduction of molecular oxygen"/>
    <property type="evidence" value="ECO:0007669"/>
    <property type="project" value="InterPro"/>
</dbReference>